<keyword evidence="2" id="KW-1185">Reference proteome</keyword>
<name>A0A8X7UGX5_BRACI</name>
<dbReference type="PANTHER" id="PTHR33710:SF77">
    <property type="entry name" value="DNASE I-LIKE SUPERFAMILY PROTEIN"/>
    <property type="match status" value="1"/>
</dbReference>
<evidence type="ECO:0008006" key="3">
    <source>
        <dbReference type="Google" id="ProtNLM"/>
    </source>
</evidence>
<gene>
    <name evidence="1" type="ORF">Bca52824_058201</name>
</gene>
<accession>A0A8X7UGX5</accession>
<dbReference type="AlphaFoldDB" id="A0A8X7UGX5"/>
<proteinExistence type="predicted"/>
<dbReference type="InterPro" id="IPR036691">
    <property type="entry name" value="Endo/exonu/phosph_ase_sf"/>
</dbReference>
<dbReference type="OrthoDB" id="1113909at2759"/>
<reference evidence="1 2" key="1">
    <citation type="submission" date="2020-02" db="EMBL/GenBank/DDBJ databases">
        <authorList>
            <person name="Ma Q."/>
            <person name="Huang Y."/>
            <person name="Song X."/>
            <person name="Pei D."/>
        </authorList>
    </citation>
    <scope>NUCLEOTIDE SEQUENCE [LARGE SCALE GENOMIC DNA]</scope>
    <source>
        <strain evidence="1">Sxm20200214</strain>
        <tissue evidence="1">Leaf</tissue>
    </source>
</reference>
<organism evidence="1 2">
    <name type="scientific">Brassica carinata</name>
    <name type="common">Ethiopian mustard</name>
    <name type="synonym">Abyssinian cabbage</name>
    <dbReference type="NCBI Taxonomy" id="52824"/>
    <lineage>
        <taxon>Eukaryota</taxon>
        <taxon>Viridiplantae</taxon>
        <taxon>Streptophyta</taxon>
        <taxon>Embryophyta</taxon>
        <taxon>Tracheophyta</taxon>
        <taxon>Spermatophyta</taxon>
        <taxon>Magnoliopsida</taxon>
        <taxon>eudicotyledons</taxon>
        <taxon>Gunneridae</taxon>
        <taxon>Pentapetalae</taxon>
        <taxon>rosids</taxon>
        <taxon>malvids</taxon>
        <taxon>Brassicales</taxon>
        <taxon>Brassicaceae</taxon>
        <taxon>Brassiceae</taxon>
        <taxon>Brassica</taxon>
    </lineage>
</organism>
<evidence type="ECO:0000313" key="1">
    <source>
        <dbReference type="EMBL" id="KAG2275646.1"/>
    </source>
</evidence>
<dbReference type="Proteomes" id="UP000886595">
    <property type="component" value="Unassembled WGS sequence"/>
</dbReference>
<dbReference type="PANTHER" id="PTHR33710">
    <property type="entry name" value="BNAC02G09200D PROTEIN"/>
    <property type="match status" value="1"/>
</dbReference>
<evidence type="ECO:0000313" key="2">
    <source>
        <dbReference type="Proteomes" id="UP000886595"/>
    </source>
</evidence>
<dbReference type="EMBL" id="JAAMPC010000012">
    <property type="protein sequence ID" value="KAG2275646.1"/>
    <property type="molecule type" value="Genomic_DNA"/>
</dbReference>
<sequence length="259" mass="30819">MGFKGNKFTWKRGKEMQNFVAKHLDRVLCNAHARVRWQEAAVSHLPFLASDHAPLYLQLEPEQRGNSKRRPFRFEAAWLKHEGFKELLSTSWNGELSTPEALASLKSKLKKWNKEIFGDVIQRKEKLLGDIKEIQEQLERNPCDDLLLKEAVLQKEFYVVLEQEEVLWYQKSREKWIVLGDRNTKYYHTTTIVRRKRNKIEMLKDEDGRWVDQSEELEKLATKYYKRLYSTEDLNLVTEKLPQQGFTDFTREDLVSLNK</sequence>
<comment type="caution">
    <text evidence="1">The sequence shown here is derived from an EMBL/GenBank/DDBJ whole genome shotgun (WGS) entry which is preliminary data.</text>
</comment>
<protein>
    <recommendedName>
        <fullName evidence="3">Reverse transcriptase</fullName>
    </recommendedName>
</protein>
<dbReference type="SUPFAM" id="SSF56219">
    <property type="entry name" value="DNase I-like"/>
    <property type="match status" value="1"/>
</dbReference>